<dbReference type="RefSeq" id="WP_084334247.1">
    <property type="nucleotide sequence ID" value="NZ_FNFD01000004.1"/>
</dbReference>
<dbReference type="STRING" id="137658.SAMN05216186_104121"/>
<dbReference type="AlphaFoldDB" id="A0A1G8YVU8"/>
<evidence type="ECO:0000259" key="3">
    <source>
        <dbReference type="PROSITE" id="PS51186"/>
    </source>
</evidence>
<dbReference type="PRINTS" id="PR01754">
    <property type="entry name" value="SACTRNSFRASE"/>
</dbReference>
<keyword evidence="2" id="KW-0012">Acyltransferase</keyword>
<dbReference type="InterPro" id="IPR008125">
    <property type="entry name" value="Streptothricin_AcTrfase"/>
</dbReference>
<proteinExistence type="predicted"/>
<keyword evidence="1 4" id="KW-0808">Transferase</keyword>
<name>A0A1G8YVU8_9PSED</name>
<dbReference type="Pfam" id="PF00583">
    <property type="entry name" value="Acetyltransf_1"/>
    <property type="match status" value="1"/>
</dbReference>
<dbReference type="InterPro" id="IPR000182">
    <property type="entry name" value="GNAT_dom"/>
</dbReference>
<dbReference type="Gene3D" id="3.40.630.30">
    <property type="match status" value="1"/>
</dbReference>
<sequence length="180" mass="20584">MVELRPVDESLFAWAQQGDFGFLVEHELLPAFDTDVSHCLAPLEPYSKDYESDLEDYRDYLDAPDKALLAAVVEGQWAGYLAISCHWNGFALVEDLAVERTMRRHGVARVLMDAAVAWARRQGLAGVTLETQSNNVAACLFYQRYGFRLEGIDRFLYRGLSPQTREIALFWYLPFEDVPR</sequence>
<protein>
    <submittedName>
        <fullName evidence="4">Streptothricin acetyltransferase</fullName>
    </submittedName>
</protein>
<dbReference type="PANTHER" id="PTHR43877">
    <property type="entry name" value="AMINOALKYLPHOSPHONATE N-ACETYLTRANSFERASE-RELATED-RELATED"/>
    <property type="match status" value="1"/>
</dbReference>
<dbReference type="SUPFAM" id="SSF55729">
    <property type="entry name" value="Acyl-CoA N-acyltransferases (Nat)"/>
    <property type="match status" value="1"/>
</dbReference>
<dbReference type="EMBL" id="FNFD01000004">
    <property type="protein sequence ID" value="SDK06867.1"/>
    <property type="molecule type" value="Genomic_DNA"/>
</dbReference>
<dbReference type="PANTHER" id="PTHR43877:SF2">
    <property type="entry name" value="AMINOALKYLPHOSPHONATE N-ACETYLTRANSFERASE-RELATED"/>
    <property type="match status" value="1"/>
</dbReference>
<evidence type="ECO:0000256" key="2">
    <source>
        <dbReference type="ARBA" id="ARBA00023315"/>
    </source>
</evidence>
<evidence type="ECO:0000313" key="5">
    <source>
        <dbReference type="Proteomes" id="UP000198706"/>
    </source>
</evidence>
<feature type="domain" description="N-acetyltransferase" evidence="3">
    <location>
        <begin position="26"/>
        <end position="176"/>
    </location>
</feature>
<accession>A0A1G8YVU8</accession>
<reference evidence="4 5" key="1">
    <citation type="submission" date="2016-10" db="EMBL/GenBank/DDBJ databases">
        <authorList>
            <person name="de Groot N.N."/>
        </authorList>
    </citation>
    <scope>NUCLEOTIDE SEQUENCE [LARGE SCALE GENOMIC DNA]</scope>
    <source>
        <strain evidence="4 5">JCM 21544</strain>
    </source>
</reference>
<dbReference type="Proteomes" id="UP000198706">
    <property type="component" value="Unassembled WGS sequence"/>
</dbReference>
<evidence type="ECO:0000313" key="4">
    <source>
        <dbReference type="EMBL" id="SDK06867.1"/>
    </source>
</evidence>
<dbReference type="GO" id="GO:0016747">
    <property type="term" value="F:acyltransferase activity, transferring groups other than amino-acyl groups"/>
    <property type="evidence" value="ECO:0007669"/>
    <property type="project" value="InterPro"/>
</dbReference>
<dbReference type="InterPro" id="IPR016181">
    <property type="entry name" value="Acyl_CoA_acyltransferase"/>
</dbReference>
<keyword evidence="5" id="KW-1185">Reference proteome</keyword>
<gene>
    <name evidence="4" type="ORF">SAMN05216186_104121</name>
</gene>
<dbReference type="CDD" id="cd04301">
    <property type="entry name" value="NAT_SF"/>
    <property type="match status" value="1"/>
</dbReference>
<dbReference type="InterPro" id="IPR050832">
    <property type="entry name" value="Bact_Acetyltransf"/>
</dbReference>
<dbReference type="PROSITE" id="PS51186">
    <property type="entry name" value="GNAT"/>
    <property type="match status" value="1"/>
</dbReference>
<evidence type="ECO:0000256" key="1">
    <source>
        <dbReference type="ARBA" id="ARBA00022679"/>
    </source>
</evidence>
<organism evidence="4 5">
    <name type="scientific">Pseudomonas indica</name>
    <dbReference type="NCBI Taxonomy" id="137658"/>
    <lineage>
        <taxon>Bacteria</taxon>
        <taxon>Pseudomonadati</taxon>
        <taxon>Pseudomonadota</taxon>
        <taxon>Gammaproteobacteria</taxon>
        <taxon>Pseudomonadales</taxon>
        <taxon>Pseudomonadaceae</taxon>
        <taxon>Pseudomonas</taxon>
    </lineage>
</organism>